<name>A0ABS5AB45_9PSEU</name>
<dbReference type="PANTHER" id="PTHR43245:SF13">
    <property type="entry name" value="UDP-D-APIOSE_UDP-D-XYLOSE SYNTHASE 2"/>
    <property type="match status" value="1"/>
</dbReference>
<dbReference type="GO" id="GO:0003978">
    <property type="term" value="F:UDP-glucose 4-epimerase activity"/>
    <property type="evidence" value="ECO:0007669"/>
    <property type="project" value="UniProtKB-EC"/>
</dbReference>
<feature type="domain" description="NAD-dependent epimerase/dehydratase" evidence="1">
    <location>
        <begin position="4"/>
        <end position="234"/>
    </location>
</feature>
<evidence type="ECO:0000259" key="1">
    <source>
        <dbReference type="Pfam" id="PF01370"/>
    </source>
</evidence>
<gene>
    <name evidence="2" type="ORF">JOF53_002389</name>
</gene>
<evidence type="ECO:0000313" key="3">
    <source>
        <dbReference type="Proteomes" id="UP001519363"/>
    </source>
</evidence>
<protein>
    <submittedName>
        <fullName evidence="2">UDP-glucose 4-epimerase</fullName>
        <ecNumber evidence="2">5.1.3.2</ecNumber>
    </submittedName>
</protein>
<comment type="caution">
    <text evidence="2">The sequence shown here is derived from an EMBL/GenBank/DDBJ whole genome shotgun (WGS) entry which is preliminary data.</text>
</comment>
<dbReference type="Proteomes" id="UP001519363">
    <property type="component" value="Unassembled WGS sequence"/>
</dbReference>
<dbReference type="InterPro" id="IPR050177">
    <property type="entry name" value="Lipid_A_modif_metabolic_enz"/>
</dbReference>
<proteinExistence type="predicted"/>
<evidence type="ECO:0000313" key="2">
    <source>
        <dbReference type="EMBL" id="MBP2473517.1"/>
    </source>
</evidence>
<dbReference type="InterPro" id="IPR001509">
    <property type="entry name" value="Epimerase_deHydtase"/>
</dbReference>
<dbReference type="Gene3D" id="3.40.50.720">
    <property type="entry name" value="NAD(P)-binding Rossmann-like Domain"/>
    <property type="match status" value="1"/>
</dbReference>
<dbReference type="EMBL" id="JAGIOO010000001">
    <property type="protein sequence ID" value="MBP2473517.1"/>
    <property type="molecule type" value="Genomic_DNA"/>
</dbReference>
<dbReference type="SUPFAM" id="SSF51735">
    <property type="entry name" value="NAD(P)-binding Rossmann-fold domains"/>
    <property type="match status" value="1"/>
</dbReference>
<dbReference type="PANTHER" id="PTHR43245">
    <property type="entry name" value="BIFUNCTIONAL POLYMYXIN RESISTANCE PROTEIN ARNA"/>
    <property type="match status" value="1"/>
</dbReference>
<dbReference type="Pfam" id="PF01370">
    <property type="entry name" value="Epimerase"/>
    <property type="match status" value="1"/>
</dbReference>
<keyword evidence="3" id="KW-1185">Reference proteome</keyword>
<organism evidence="2 3">
    <name type="scientific">Crossiella equi</name>
    <dbReference type="NCBI Taxonomy" id="130796"/>
    <lineage>
        <taxon>Bacteria</taxon>
        <taxon>Bacillati</taxon>
        <taxon>Actinomycetota</taxon>
        <taxon>Actinomycetes</taxon>
        <taxon>Pseudonocardiales</taxon>
        <taxon>Pseudonocardiaceae</taxon>
        <taxon>Crossiella</taxon>
    </lineage>
</organism>
<dbReference type="EC" id="5.1.3.2" evidence="2"/>
<reference evidence="2 3" key="1">
    <citation type="submission" date="2021-03" db="EMBL/GenBank/DDBJ databases">
        <title>Sequencing the genomes of 1000 actinobacteria strains.</title>
        <authorList>
            <person name="Klenk H.-P."/>
        </authorList>
    </citation>
    <scope>NUCLEOTIDE SEQUENCE [LARGE SCALE GENOMIC DNA]</scope>
    <source>
        <strain evidence="2 3">DSM 44580</strain>
    </source>
</reference>
<accession>A0ABS5AB45</accession>
<sequence length="322" mass="33976">MARVVVTGASGFVGSHLVEHLVAAGDSVLGVDRGTPSLPVAEHVTANLLDEDAVAGVIGPGVDVVYHLASVVGVDNYVERPLDVVDSNVLGTRNVLAAATRAGAKVVYASTSEVFGKNPAVPWSEDADRVLGSTGTARWCYASSKAVAEHLVYGFIQQHGLAATIVRYFNLYGPRQRPAFVVSRSIHRALNGLAPVVYDDGGQTRSFTYVGDVIAATALAGSSAKADGESFNLGSSEETTVRATVELIAELTGVRADIQRVDTNARIGQAFQDLPRRIPDTRKAAEVLGWRHHTSLREGLATTVEWAHAQPAWLAQVDSGAA</sequence>
<dbReference type="InterPro" id="IPR036291">
    <property type="entry name" value="NAD(P)-bd_dom_sf"/>
</dbReference>
<keyword evidence="2" id="KW-0413">Isomerase</keyword>
<dbReference type="RefSeq" id="WP_086780649.1">
    <property type="nucleotide sequence ID" value="NZ_JAGIOO010000001.1"/>
</dbReference>